<gene>
    <name evidence="4" type="ORF">QH73_0014740</name>
</gene>
<dbReference type="RefSeq" id="WP_039713196.1">
    <property type="nucleotide sequence ID" value="NZ_JTJC03000003.1"/>
</dbReference>
<dbReference type="AlphaFoldDB" id="A0A9X5I5E1"/>
<keyword evidence="2" id="KW-0812">Transmembrane</keyword>
<evidence type="ECO:0000313" key="4">
    <source>
        <dbReference type="EMBL" id="NHC35895.1"/>
    </source>
</evidence>
<keyword evidence="5" id="KW-1185">Reference proteome</keyword>
<name>A0A9X5I5E1_9CYAN</name>
<dbReference type="PANTHER" id="PTHR43318">
    <property type="entry name" value="UDP-N-ACETYLGLUCOSAMINE 4,6-DEHYDRATASE"/>
    <property type="match status" value="1"/>
</dbReference>
<evidence type="ECO:0000256" key="1">
    <source>
        <dbReference type="ARBA" id="ARBA00007430"/>
    </source>
</evidence>
<reference evidence="4 5" key="1">
    <citation type="journal article" date="2015" name="Genome Announc.">
        <title>Draft Genome Sequence of the Terrestrial Cyanobacterium Scytonema millei VB511283, Isolated from Eastern India.</title>
        <authorList>
            <person name="Sen D."/>
            <person name="Chandrababunaidu M.M."/>
            <person name="Singh D."/>
            <person name="Sanghi N."/>
            <person name="Ghorai A."/>
            <person name="Mishra G.P."/>
            <person name="Madduluri M."/>
            <person name="Adhikary S.P."/>
            <person name="Tripathy S."/>
        </authorList>
    </citation>
    <scope>NUCLEOTIDE SEQUENCE [LARGE SCALE GENOMIC DNA]</scope>
    <source>
        <strain evidence="4 5">VB511283</strain>
    </source>
</reference>
<dbReference type="PANTHER" id="PTHR43318:SF1">
    <property type="entry name" value="POLYSACCHARIDE BIOSYNTHESIS PROTEIN EPSC-RELATED"/>
    <property type="match status" value="1"/>
</dbReference>
<feature type="transmembrane region" description="Helical" evidence="2">
    <location>
        <begin position="89"/>
        <end position="111"/>
    </location>
</feature>
<dbReference type="InterPro" id="IPR003869">
    <property type="entry name" value="Polysac_CapD-like"/>
</dbReference>
<accession>A0A9X5I5E1</accession>
<dbReference type="EMBL" id="JTJC03000003">
    <property type="protein sequence ID" value="NHC35895.1"/>
    <property type="molecule type" value="Genomic_DNA"/>
</dbReference>
<dbReference type="Gene3D" id="3.40.50.720">
    <property type="entry name" value="NAD(P)-binding Rossmann-like Domain"/>
    <property type="match status" value="2"/>
</dbReference>
<keyword evidence="2" id="KW-1133">Transmembrane helix</keyword>
<dbReference type="CDD" id="cd05237">
    <property type="entry name" value="UDP_invert_4-6DH_SDR_e"/>
    <property type="match status" value="1"/>
</dbReference>
<dbReference type="Gene3D" id="3.20.20.450">
    <property type="entry name" value="EAL domain"/>
    <property type="match status" value="1"/>
</dbReference>
<dbReference type="Pfam" id="PF13727">
    <property type="entry name" value="CoA_binding_3"/>
    <property type="match status" value="1"/>
</dbReference>
<comment type="caution">
    <text evidence="4">The sequence shown here is derived from an EMBL/GenBank/DDBJ whole genome shotgun (WGS) entry which is preliminary data.</text>
</comment>
<feature type="transmembrane region" description="Helical" evidence="2">
    <location>
        <begin position="20"/>
        <end position="40"/>
    </location>
</feature>
<comment type="similarity">
    <text evidence="1">Belongs to the polysaccharide synthase family.</text>
</comment>
<dbReference type="InterPro" id="IPR035919">
    <property type="entry name" value="EAL_sf"/>
</dbReference>
<dbReference type="OrthoDB" id="9803111at2"/>
<dbReference type="SUPFAM" id="SSF51735">
    <property type="entry name" value="NAD(P)-binding Rossmann-fold domains"/>
    <property type="match status" value="2"/>
</dbReference>
<dbReference type="InterPro" id="IPR001633">
    <property type="entry name" value="EAL_dom"/>
</dbReference>
<dbReference type="PROSITE" id="PS50883">
    <property type="entry name" value="EAL"/>
    <property type="match status" value="1"/>
</dbReference>
<dbReference type="InterPro" id="IPR036291">
    <property type="entry name" value="NAD(P)-bd_dom_sf"/>
</dbReference>
<dbReference type="SMART" id="SM00052">
    <property type="entry name" value="EAL"/>
    <property type="match status" value="1"/>
</dbReference>
<sequence length="948" mass="105854">MKIIVEQVSKALLGIRNRHFIILDTIVFSIAPVLALSLRLDEFNIVETLNTHGLQLAIVSTLFIIVKLSILYSFGFYRRCWRYASIDELTQIVMLTLAAIVLETIIVYAFNNWSNFSAVLPRSLALLDGMLSLIFVGGLRLSIRVVERANHRQAQPKSSERLLIVGAGNAGVTIAQQMQQNPHFNLYPIAFIDDDPAKFQLRIRNLPVVGDRHQIPKIVRSLRVDRVAIAMPSAPGEVIREILDICQSSGVRTSTLPSVSEIVNGFNGRVAIESIREIKIEDLLRREPIQTDGQKVSQLLTGKKVLITGAGGSIGSELCRQVFRCRPAEIMLIGHGENSVFYIQQELERVMEVLRQDGALQGYMPRLRAFIADIRFPSRLEYAFDQFRPDIVFHAAAHKHVPLMEVNSPEAITNNVLGTKNLLDLALRYDVNQFVMISTDKAVNPTNIMGASKRTAEMLVLQAAQKSGKPYVVVRFGNVLGSRGSVVPTFKQQIAKGGPITVTHPDIRRYFMTIPEAVQLVLQAAVVGCGGAILMLDMGQPVKIVDLAKDLIRLSGLQVNKDIKIQFTGLRPGEKLFEELFIPGEQYEKTEHEKILIVKNASNFTPKTLNSLVEALCDAARQNDAPAIAFLLQQLVPEYKPQNSPIPKQLPASQEKLLDELIVPRSKRQHILDTPIAALDRQSKIQLQEIEQAFEQGEFEIHYQPIVVLQTNRIVGFEALLRWQHPTQGIVSPTDFISALEATDAISTIGWWSLRQACQQLRLWQECYPKIPLTVSVNLSNTQFAHPNLVAQLGLVLEQTGLNPRNLRLEIPESAILSDIEFANQRVIELKALNVELQIDNLGIGYSFLSLLQRLPNRMCYEKFDRLSVDRSLVNQIDTDEESLEILRTIVAISRNLGVETTVTGVETAAQLAQLNALECQYGQGYFFAKPINKDAAGTLIGSQLQPL</sequence>
<dbReference type="Proteomes" id="UP000031532">
    <property type="component" value="Unassembled WGS sequence"/>
</dbReference>
<keyword evidence="2" id="KW-0472">Membrane</keyword>
<dbReference type="Pfam" id="PF02719">
    <property type="entry name" value="Polysacc_synt_2"/>
    <property type="match status" value="1"/>
</dbReference>
<dbReference type="CDD" id="cd01948">
    <property type="entry name" value="EAL"/>
    <property type="match status" value="1"/>
</dbReference>
<feature type="domain" description="EAL" evidence="3">
    <location>
        <begin position="683"/>
        <end position="945"/>
    </location>
</feature>
<feature type="transmembrane region" description="Helical" evidence="2">
    <location>
        <begin position="52"/>
        <end position="77"/>
    </location>
</feature>
<evidence type="ECO:0000259" key="3">
    <source>
        <dbReference type="PROSITE" id="PS50883"/>
    </source>
</evidence>
<protein>
    <submittedName>
        <fullName evidence="4">Polysaccharide biosynthesis protein</fullName>
    </submittedName>
</protein>
<dbReference type="SUPFAM" id="SSF141868">
    <property type="entry name" value="EAL domain-like"/>
    <property type="match status" value="1"/>
</dbReference>
<organism evidence="4 5">
    <name type="scientific">Scytonema millei VB511283</name>
    <dbReference type="NCBI Taxonomy" id="1245923"/>
    <lineage>
        <taxon>Bacteria</taxon>
        <taxon>Bacillati</taxon>
        <taxon>Cyanobacteriota</taxon>
        <taxon>Cyanophyceae</taxon>
        <taxon>Nostocales</taxon>
        <taxon>Scytonemataceae</taxon>
        <taxon>Scytonema</taxon>
    </lineage>
</organism>
<dbReference type="InterPro" id="IPR051203">
    <property type="entry name" value="Polysaccharide_Synthase-Rel"/>
</dbReference>
<dbReference type="Pfam" id="PF00563">
    <property type="entry name" value="EAL"/>
    <property type="match status" value="1"/>
</dbReference>
<evidence type="ECO:0000256" key="2">
    <source>
        <dbReference type="SAM" id="Phobius"/>
    </source>
</evidence>
<proteinExistence type="inferred from homology"/>
<evidence type="ECO:0000313" key="5">
    <source>
        <dbReference type="Proteomes" id="UP000031532"/>
    </source>
</evidence>